<accession>A0A1I3KV73</accession>
<feature type="chain" id="PRO_5010260524" evidence="4">
    <location>
        <begin position="30"/>
        <end position="533"/>
    </location>
</feature>
<dbReference type="AlphaFoldDB" id="A0A1I3KV73"/>
<evidence type="ECO:0000313" key="6">
    <source>
        <dbReference type="EMBL" id="SFI76347.1"/>
    </source>
</evidence>
<protein>
    <submittedName>
        <fullName evidence="6">Glycosidase</fullName>
    </submittedName>
</protein>
<name>A0A1I3KV73_9SPIR</name>
<reference evidence="7" key="1">
    <citation type="submission" date="2016-10" db="EMBL/GenBank/DDBJ databases">
        <authorList>
            <person name="Varghese N."/>
            <person name="Submissions S."/>
        </authorList>
    </citation>
    <scope>NUCLEOTIDE SEQUENCE [LARGE SCALE GENOMIC DNA]</scope>
    <source>
        <strain evidence="7">XBD1002</strain>
    </source>
</reference>
<dbReference type="SUPFAM" id="SSF51445">
    <property type="entry name" value="(Trans)glycosidases"/>
    <property type="match status" value="1"/>
</dbReference>
<keyword evidence="4" id="KW-0732">Signal</keyword>
<comment type="similarity">
    <text evidence="1">Belongs to the glycosyl hydrolase 13 family.</text>
</comment>
<dbReference type="PANTHER" id="PTHR10357:SF179">
    <property type="entry name" value="NEUTRAL AND BASIC AMINO ACID TRANSPORT PROTEIN RBAT"/>
    <property type="match status" value="1"/>
</dbReference>
<dbReference type="SMART" id="SM00642">
    <property type="entry name" value="Aamy"/>
    <property type="match status" value="1"/>
</dbReference>
<dbReference type="PANTHER" id="PTHR10357">
    <property type="entry name" value="ALPHA-AMYLASE FAMILY MEMBER"/>
    <property type="match status" value="1"/>
</dbReference>
<evidence type="ECO:0000256" key="3">
    <source>
        <dbReference type="ARBA" id="ARBA00023295"/>
    </source>
</evidence>
<dbReference type="GO" id="GO:0009313">
    <property type="term" value="P:oligosaccharide catabolic process"/>
    <property type="evidence" value="ECO:0007669"/>
    <property type="project" value="TreeGrafter"/>
</dbReference>
<feature type="signal peptide" evidence="4">
    <location>
        <begin position="1"/>
        <end position="29"/>
    </location>
</feature>
<evidence type="ECO:0000256" key="1">
    <source>
        <dbReference type="ARBA" id="ARBA00008061"/>
    </source>
</evidence>
<dbReference type="GO" id="GO:0004556">
    <property type="term" value="F:alpha-amylase activity"/>
    <property type="evidence" value="ECO:0007669"/>
    <property type="project" value="TreeGrafter"/>
</dbReference>
<keyword evidence="3 6" id="KW-0326">Glycosidase</keyword>
<dbReference type="InterPro" id="IPR045857">
    <property type="entry name" value="O16G_dom_2"/>
</dbReference>
<evidence type="ECO:0000256" key="4">
    <source>
        <dbReference type="SAM" id="SignalP"/>
    </source>
</evidence>
<sequence length="533" mass="59810">MNTHIKKSFSIFLILAFLAGITGCSKDTAATNSSSSALCDPQSGVYYSLFVRSFADSDGDGIGDFNGITQHLDYLSDLGIKGLWLLPIYPSPSYHGYDVDDYYDVNPQYGTMQDFENLLAACKAKGICVMLDITFNHSSSTNKWFLASKNPDDPHRDWYHWIDANDTRYSLNTKVWGHNLWNKVGNSYYAGEFFDGMPDFNLDSLELREELKNVLAFWMDKGVTGFRFDAAGHIYDKIKMPAGFDESNKASAEFWKEIIDFTKSKNARTYSVAEVWDTTSIRAQALAGLDSVFHFDLGDNYILNSIKTKSAGNNNLAHIIENDFAAYKKYNADFIDAPFLTNHDQARLAGNLKGNVEELKLAAGMYLLTPGIPFVYYGEELGMMSGTKDETKRTPFLWVQMDAKKKPSYMTSWASDADCIYNKKTIGLDVQKKNKDSLYNYYRRIINFRNSCKAFAANSELLPLDTGNSALSSWIIKNEDSQAFVIHNVSDAAATIKLPEGFAETAVFQTNQVKNNKDGTFTIPSLTTAVFIQ</sequence>
<dbReference type="EMBL" id="FORI01000005">
    <property type="protein sequence ID" value="SFI76347.1"/>
    <property type="molecule type" value="Genomic_DNA"/>
</dbReference>
<dbReference type="RefSeq" id="WP_083425733.1">
    <property type="nucleotide sequence ID" value="NZ_FORI01000005.1"/>
</dbReference>
<dbReference type="Gene3D" id="3.20.20.80">
    <property type="entry name" value="Glycosidases"/>
    <property type="match status" value="1"/>
</dbReference>
<dbReference type="Gene3D" id="3.90.400.10">
    <property type="entry name" value="Oligo-1,6-glucosidase, Domain 2"/>
    <property type="match status" value="1"/>
</dbReference>
<dbReference type="Pfam" id="PF00128">
    <property type="entry name" value="Alpha-amylase"/>
    <property type="match status" value="1"/>
</dbReference>
<dbReference type="PROSITE" id="PS51257">
    <property type="entry name" value="PROKAR_LIPOPROTEIN"/>
    <property type="match status" value="1"/>
</dbReference>
<dbReference type="CDD" id="cd11316">
    <property type="entry name" value="AmyAc_bac2_AmyA"/>
    <property type="match status" value="1"/>
</dbReference>
<keyword evidence="7" id="KW-1185">Reference proteome</keyword>
<dbReference type="Pfam" id="PF23915">
    <property type="entry name" value="SusG_C"/>
    <property type="match status" value="1"/>
</dbReference>
<organism evidence="6 7">
    <name type="scientific">Treponema bryantii</name>
    <dbReference type="NCBI Taxonomy" id="163"/>
    <lineage>
        <taxon>Bacteria</taxon>
        <taxon>Pseudomonadati</taxon>
        <taxon>Spirochaetota</taxon>
        <taxon>Spirochaetia</taxon>
        <taxon>Spirochaetales</taxon>
        <taxon>Treponemataceae</taxon>
        <taxon>Treponema</taxon>
    </lineage>
</organism>
<feature type="domain" description="Glycosyl hydrolase family 13 catalytic" evidence="5">
    <location>
        <begin position="48"/>
        <end position="414"/>
    </location>
</feature>
<gene>
    <name evidence="6" type="ORF">SAMN04487775_105186</name>
</gene>
<dbReference type="InterPro" id="IPR017853">
    <property type="entry name" value="GH"/>
</dbReference>
<evidence type="ECO:0000256" key="2">
    <source>
        <dbReference type="ARBA" id="ARBA00022801"/>
    </source>
</evidence>
<evidence type="ECO:0000313" key="7">
    <source>
        <dbReference type="Proteomes" id="UP000182737"/>
    </source>
</evidence>
<dbReference type="OrthoDB" id="9805159at2"/>
<dbReference type="InterPro" id="IPR006047">
    <property type="entry name" value="GH13_cat_dom"/>
</dbReference>
<evidence type="ECO:0000259" key="5">
    <source>
        <dbReference type="SMART" id="SM00642"/>
    </source>
</evidence>
<proteinExistence type="inferred from homology"/>
<keyword evidence="2" id="KW-0378">Hydrolase</keyword>
<dbReference type="InterPro" id="IPR056300">
    <property type="entry name" value="SusG-like_C"/>
</dbReference>
<dbReference type="Proteomes" id="UP000182737">
    <property type="component" value="Unassembled WGS sequence"/>
</dbReference>